<dbReference type="Proteomes" id="UP000245464">
    <property type="component" value="Chromosome 5"/>
</dbReference>
<comment type="caution">
    <text evidence="1">The sequence shown here is derived from an EMBL/GenBank/DDBJ whole genome shotgun (WGS) entry which is preliminary data.</text>
</comment>
<evidence type="ECO:0000313" key="2">
    <source>
        <dbReference type="Proteomes" id="UP000245464"/>
    </source>
</evidence>
<dbReference type="KEGG" id="ptrr:90956646"/>
<dbReference type="EMBL" id="NQIK02000005">
    <property type="protein sequence ID" value="KAF7570511.1"/>
    <property type="molecule type" value="Genomic_DNA"/>
</dbReference>
<dbReference type="AlphaFoldDB" id="A0A317A4R9"/>
<proteinExistence type="predicted"/>
<dbReference type="GeneID" id="90956646"/>
<reference evidence="1" key="1">
    <citation type="journal article" date="2018" name="BMC Genomics">
        <title>Comparative genomics of the wheat fungal pathogen Pyrenophora tritici-repentis reveals chromosomal variations and genome plasticity.</title>
        <authorList>
            <person name="Moolhuijzen P."/>
            <person name="See P.T."/>
            <person name="Hane J.K."/>
            <person name="Shi G."/>
            <person name="Liu Z."/>
            <person name="Oliver R.P."/>
            <person name="Moffat C.S."/>
        </authorList>
    </citation>
    <scope>NUCLEOTIDE SEQUENCE [LARGE SCALE GENOMIC DNA]</scope>
    <source>
        <strain evidence="1">M4</strain>
    </source>
</reference>
<evidence type="ECO:0000313" key="1">
    <source>
        <dbReference type="EMBL" id="KAF7570511.1"/>
    </source>
</evidence>
<accession>A0A317A4R9</accession>
<name>A0A317A4R9_9PLEO</name>
<gene>
    <name evidence="1" type="ORF">PtrM4_105130</name>
</gene>
<dbReference type="RefSeq" id="XP_065962065.1">
    <property type="nucleotide sequence ID" value="XM_066107616.1"/>
</dbReference>
<sequence length="496" mass="55238">MTRQVSRIQQGSWHAADCKLCGGKVAEDKVESYGAIRTLPKQDCLEEETPILEDIRVRRIRVGTLTSSFVRRYRTFPGLYLFHRRCYAIIRHAASCGEPSVSLLTIVSILAPTTPFEDARSEPLSNLDGDTLATTFNPNTQPEGSLSSLSSAFRDLLYSTPAEILLLILSKCPAQYALAVTVGLADTYFNKVIRYDLARQRIAVGIQAARLLQDQAHNEVYTERYIKLSSRMTAIFVSLGGETYLQNIEATDSHRKPSVHCVDFSFNGGPQVLALQVDHLGIRNIAFELGGDNQPKWLRDENRLANMFVDRLTAGTFSCLRIISDPIKIRMVDIATPDRINNPHPRALLPRCLGTGVPYSVYTVCAPYLLFEGYFKPSYIQFSTCNSVFLSQKHNVDPSTLFVGIGGVFDKSGEGREEVSLGSMKELRALRLFGLERLSSLGGNGAFLQIQTDDGSFLPLLPNMNDYKILDKQEYAGVKGIWWGASSNDFYFNVIS</sequence>
<organism evidence="1 2">
    <name type="scientific">Pyrenophora tritici-repentis</name>
    <dbReference type="NCBI Taxonomy" id="45151"/>
    <lineage>
        <taxon>Eukaryota</taxon>
        <taxon>Fungi</taxon>
        <taxon>Dikarya</taxon>
        <taxon>Ascomycota</taxon>
        <taxon>Pezizomycotina</taxon>
        <taxon>Dothideomycetes</taxon>
        <taxon>Pleosporomycetidae</taxon>
        <taxon>Pleosporales</taxon>
        <taxon>Pleosporineae</taxon>
        <taxon>Pleosporaceae</taxon>
        <taxon>Pyrenophora</taxon>
    </lineage>
</organism>
<protein>
    <submittedName>
        <fullName evidence="1">Uncharacterized protein</fullName>
    </submittedName>
</protein>